<comment type="caution">
    <text evidence="2">The sequence shown here is derived from an EMBL/GenBank/DDBJ whole genome shotgun (WGS) entry which is preliminary data.</text>
</comment>
<dbReference type="CDD" id="cd12108">
    <property type="entry name" value="Hr-like"/>
    <property type="match status" value="1"/>
</dbReference>
<protein>
    <submittedName>
        <fullName evidence="2">Hemerythrin domain-containing protein</fullName>
    </submittedName>
</protein>
<evidence type="ECO:0000313" key="3">
    <source>
        <dbReference type="Proteomes" id="UP001596422"/>
    </source>
</evidence>
<dbReference type="PANTHER" id="PTHR39966">
    <property type="entry name" value="BLL2471 PROTEIN-RELATED"/>
    <property type="match status" value="1"/>
</dbReference>
<reference evidence="3" key="1">
    <citation type="journal article" date="2019" name="Int. J. Syst. Evol. Microbiol.">
        <title>The Global Catalogue of Microorganisms (GCM) 10K type strain sequencing project: providing services to taxonomists for standard genome sequencing and annotation.</title>
        <authorList>
            <consortium name="The Broad Institute Genomics Platform"/>
            <consortium name="The Broad Institute Genome Sequencing Center for Infectious Disease"/>
            <person name="Wu L."/>
            <person name="Ma J."/>
        </authorList>
    </citation>
    <scope>NUCLEOTIDE SEQUENCE [LARGE SCALE GENOMIC DNA]</scope>
    <source>
        <strain evidence="3">NBRC 111756</strain>
    </source>
</reference>
<dbReference type="Gene3D" id="1.20.120.520">
    <property type="entry name" value="nmb1532 protein domain like"/>
    <property type="match status" value="1"/>
</dbReference>
<dbReference type="Proteomes" id="UP001596422">
    <property type="component" value="Unassembled WGS sequence"/>
</dbReference>
<accession>A0ABW1ZU44</accession>
<name>A0ABW1ZU44_9GAMM</name>
<dbReference type="EMBL" id="JBHSWE010000001">
    <property type="protein sequence ID" value="MFC6668840.1"/>
    <property type="molecule type" value="Genomic_DNA"/>
</dbReference>
<sequence length="182" mass="21250">MTILSVLHKDHINLNRLLDVLRAKVGKLRAGTRPNFRLMADAVDYISEYADRHHHPLEDQLFAFFEGRDSRLDELMRQCTAQHRKLHASSHELSDAIDSILNDTLMPMDQFIDMLERYVDEQKAHIDFEEAEIFPGIDQVAEQGDWIKLDEQLPKNEDPLFGENRSEQYVELYQALVQDMKA</sequence>
<organism evidence="2 3">
    <name type="scientific">Marinobacterium aestuariivivens</name>
    <dbReference type="NCBI Taxonomy" id="1698799"/>
    <lineage>
        <taxon>Bacteria</taxon>
        <taxon>Pseudomonadati</taxon>
        <taxon>Pseudomonadota</taxon>
        <taxon>Gammaproteobacteria</taxon>
        <taxon>Oceanospirillales</taxon>
        <taxon>Oceanospirillaceae</taxon>
        <taxon>Marinobacterium</taxon>
    </lineage>
</organism>
<dbReference type="PANTHER" id="PTHR39966:SF1">
    <property type="entry name" value="HEMERYTHRIN-LIKE DOMAIN-CONTAINING PROTEIN"/>
    <property type="match status" value="1"/>
</dbReference>
<gene>
    <name evidence="2" type="ORF">ACFQDL_00955</name>
</gene>
<dbReference type="Pfam" id="PF01814">
    <property type="entry name" value="Hemerythrin"/>
    <property type="match status" value="1"/>
</dbReference>
<feature type="domain" description="Hemerythrin-like" evidence="1">
    <location>
        <begin position="2"/>
        <end position="135"/>
    </location>
</feature>
<dbReference type="InterPro" id="IPR012312">
    <property type="entry name" value="Hemerythrin-like"/>
</dbReference>
<keyword evidence="3" id="KW-1185">Reference proteome</keyword>
<evidence type="ECO:0000313" key="2">
    <source>
        <dbReference type="EMBL" id="MFC6668840.1"/>
    </source>
</evidence>
<proteinExistence type="predicted"/>
<evidence type="ECO:0000259" key="1">
    <source>
        <dbReference type="Pfam" id="PF01814"/>
    </source>
</evidence>
<dbReference type="RefSeq" id="WP_379907400.1">
    <property type="nucleotide sequence ID" value="NZ_JBHSWE010000001.1"/>
</dbReference>